<reference evidence="2" key="1">
    <citation type="journal article" date="2023" name="Mol. Phylogenet. Evol.">
        <title>Genome-scale phylogeny and comparative genomics of the fungal order Sordariales.</title>
        <authorList>
            <person name="Hensen N."/>
            <person name="Bonometti L."/>
            <person name="Westerberg I."/>
            <person name="Brannstrom I.O."/>
            <person name="Guillou S."/>
            <person name="Cros-Aarteil S."/>
            <person name="Calhoun S."/>
            <person name="Haridas S."/>
            <person name="Kuo A."/>
            <person name="Mondo S."/>
            <person name="Pangilinan J."/>
            <person name="Riley R."/>
            <person name="LaButti K."/>
            <person name="Andreopoulos B."/>
            <person name="Lipzen A."/>
            <person name="Chen C."/>
            <person name="Yan M."/>
            <person name="Daum C."/>
            <person name="Ng V."/>
            <person name="Clum A."/>
            <person name="Steindorff A."/>
            <person name="Ohm R.A."/>
            <person name="Martin F."/>
            <person name="Silar P."/>
            <person name="Natvig D.O."/>
            <person name="Lalanne C."/>
            <person name="Gautier V."/>
            <person name="Ament-Velasquez S.L."/>
            <person name="Kruys A."/>
            <person name="Hutchinson M.I."/>
            <person name="Powell A.J."/>
            <person name="Barry K."/>
            <person name="Miller A.N."/>
            <person name="Grigoriev I.V."/>
            <person name="Debuchy R."/>
            <person name="Gladieux P."/>
            <person name="Hiltunen Thoren M."/>
            <person name="Johannesson H."/>
        </authorList>
    </citation>
    <scope>NUCLEOTIDE SEQUENCE</scope>
    <source>
        <strain evidence="2">CBS 626.80</strain>
    </source>
</reference>
<evidence type="ECO:0000313" key="2">
    <source>
        <dbReference type="EMBL" id="KAK3953545.1"/>
    </source>
</evidence>
<accession>A0AAN6NWT6</accession>
<dbReference type="Proteomes" id="UP001303222">
    <property type="component" value="Unassembled WGS sequence"/>
</dbReference>
<reference evidence="2" key="2">
    <citation type="submission" date="2023-06" db="EMBL/GenBank/DDBJ databases">
        <authorList>
            <consortium name="Lawrence Berkeley National Laboratory"/>
            <person name="Mondo S.J."/>
            <person name="Hensen N."/>
            <person name="Bonometti L."/>
            <person name="Westerberg I."/>
            <person name="Brannstrom I.O."/>
            <person name="Guillou S."/>
            <person name="Cros-Aarteil S."/>
            <person name="Calhoun S."/>
            <person name="Haridas S."/>
            <person name="Kuo A."/>
            <person name="Pangilinan J."/>
            <person name="Riley R."/>
            <person name="Labutti K."/>
            <person name="Andreopoulos B."/>
            <person name="Lipzen A."/>
            <person name="Chen C."/>
            <person name="Yanf M."/>
            <person name="Daum C."/>
            <person name="Ng V."/>
            <person name="Clum A."/>
            <person name="Steindorff A."/>
            <person name="Ohm R."/>
            <person name="Martin F."/>
            <person name="Silar P."/>
            <person name="Natvig D."/>
            <person name="Lalanne C."/>
            <person name="Gautier V."/>
            <person name="Ament-Velasquez S.L."/>
            <person name="Kruys A."/>
            <person name="Hutchinson M.I."/>
            <person name="Powell A.J."/>
            <person name="Barry K."/>
            <person name="Miller A.N."/>
            <person name="Grigoriev I.V."/>
            <person name="Debuchy R."/>
            <person name="Gladieux P."/>
            <person name="Thoren M.H."/>
            <person name="Johannesson H."/>
        </authorList>
    </citation>
    <scope>NUCLEOTIDE SEQUENCE</scope>
    <source>
        <strain evidence="2">CBS 626.80</strain>
    </source>
</reference>
<proteinExistence type="predicted"/>
<gene>
    <name evidence="2" type="ORF">QBC32DRAFT_115486</name>
</gene>
<organism evidence="2 3">
    <name type="scientific">Pseudoneurospora amorphoporcata</name>
    <dbReference type="NCBI Taxonomy" id="241081"/>
    <lineage>
        <taxon>Eukaryota</taxon>
        <taxon>Fungi</taxon>
        <taxon>Dikarya</taxon>
        <taxon>Ascomycota</taxon>
        <taxon>Pezizomycotina</taxon>
        <taxon>Sordariomycetes</taxon>
        <taxon>Sordariomycetidae</taxon>
        <taxon>Sordariales</taxon>
        <taxon>Sordariaceae</taxon>
        <taxon>Pseudoneurospora</taxon>
    </lineage>
</organism>
<dbReference type="EMBL" id="MU859103">
    <property type="protein sequence ID" value="KAK3953545.1"/>
    <property type="molecule type" value="Genomic_DNA"/>
</dbReference>
<evidence type="ECO:0000256" key="1">
    <source>
        <dbReference type="SAM" id="MobiDB-lite"/>
    </source>
</evidence>
<protein>
    <submittedName>
        <fullName evidence="2">Uncharacterized protein</fullName>
    </submittedName>
</protein>
<feature type="region of interest" description="Disordered" evidence="1">
    <location>
        <begin position="46"/>
        <end position="142"/>
    </location>
</feature>
<comment type="caution">
    <text evidence="2">The sequence shown here is derived from an EMBL/GenBank/DDBJ whole genome shotgun (WGS) entry which is preliminary data.</text>
</comment>
<keyword evidence="3" id="KW-1185">Reference proteome</keyword>
<dbReference type="AlphaFoldDB" id="A0AAN6NWT6"/>
<evidence type="ECO:0000313" key="3">
    <source>
        <dbReference type="Proteomes" id="UP001303222"/>
    </source>
</evidence>
<name>A0AAN6NWT6_9PEZI</name>
<sequence>MQHDRKSEHFGWGRKSAADACFVQPATHKRTIDPGDSPIDFRNHAFWDKSWQNRPKDSPKVSPQYRTFYSPEMFNPRSKTNTPKNREGNPSPGYHWIQEALVPSSRSAGNRAEPVAKPSPASHHRMTARQLFDQYGITPPPG</sequence>